<keyword evidence="4 6" id="KW-0418">Kinase</keyword>
<comment type="cofactor">
    <cofactor evidence="6">
        <name>Mg(2+)</name>
        <dbReference type="ChEBI" id="CHEBI:18420"/>
    </cofactor>
    <cofactor evidence="6">
        <name>Mn(2+)</name>
        <dbReference type="ChEBI" id="CHEBI:29035"/>
    </cofactor>
    <text evidence="6">Mg(2+). Can also accept Mn(2+).</text>
</comment>
<comment type="similarity">
    <text evidence="1 6 7">Belongs to the acetokinase family.</text>
</comment>
<feature type="site" description="Transition state stabilizer" evidence="6">
    <location>
        <position position="185"/>
    </location>
</feature>
<keyword evidence="5 6" id="KW-0067">ATP-binding</keyword>
<dbReference type="RefSeq" id="WP_129230778.1">
    <property type="nucleotide sequence ID" value="NZ_SDPO01000001.1"/>
</dbReference>
<comment type="catalytic activity">
    <reaction evidence="6">
        <text>acetate + ATP = acetyl phosphate + ADP</text>
        <dbReference type="Rhea" id="RHEA:11352"/>
        <dbReference type="ChEBI" id="CHEBI:22191"/>
        <dbReference type="ChEBI" id="CHEBI:30089"/>
        <dbReference type="ChEBI" id="CHEBI:30616"/>
        <dbReference type="ChEBI" id="CHEBI:456216"/>
        <dbReference type="EC" id="2.7.2.1"/>
    </reaction>
</comment>
<dbReference type="NCBIfam" id="TIGR00016">
    <property type="entry name" value="ackA"/>
    <property type="match status" value="1"/>
</dbReference>
<reference evidence="8 9" key="1">
    <citation type="submission" date="2019-01" db="EMBL/GenBank/DDBJ databases">
        <authorList>
            <person name="Li J."/>
        </authorList>
    </citation>
    <scope>NUCLEOTIDE SEQUENCE [LARGE SCALE GENOMIC DNA]</scope>
    <source>
        <strain evidence="8 9">CCUG 35506</strain>
    </source>
</reference>
<comment type="subunit">
    <text evidence="6">Homodimer.</text>
</comment>
<dbReference type="Gene3D" id="3.30.420.40">
    <property type="match status" value="2"/>
</dbReference>
<dbReference type="InterPro" id="IPR004372">
    <property type="entry name" value="Ac/propionate_kinase"/>
</dbReference>
<feature type="binding site" evidence="6">
    <location>
        <position position="96"/>
    </location>
    <ligand>
        <name>substrate</name>
    </ligand>
</feature>
<keyword evidence="2 6" id="KW-0808">Transferase</keyword>
<dbReference type="PANTHER" id="PTHR21060">
    <property type="entry name" value="ACETATE KINASE"/>
    <property type="match status" value="1"/>
</dbReference>
<dbReference type="PIRSF" id="PIRSF000722">
    <property type="entry name" value="Acetate_prop_kin"/>
    <property type="match status" value="1"/>
</dbReference>
<feature type="active site" description="Proton donor/acceptor" evidence="6">
    <location>
        <position position="153"/>
    </location>
</feature>
<dbReference type="InterPro" id="IPR043129">
    <property type="entry name" value="ATPase_NBD"/>
</dbReference>
<feature type="binding site" evidence="6">
    <location>
        <begin position="287"/>
        <end position="289"/>
    </location>
    <ligand>
        <name>ATP</name>
        <dbReference type="ChEBI" id="CHEBI:30616"/>
    </ligand>
</feature>
<keyword evidence="6" id="KW-0479">Metal-binding</keyword>
<accession>A0A4Q2JSA5</accession>
<dbReference type="GO" id="GO:0005737">
    <property type="term" value="C:cytoplasm"/>
    <property type="evidence" value="ECO:0007669"/>
    <property type="project" value="UniProtKB-SubCell"/>
</dbReference>
<dbReference type="EMBL" id="SDPO01000001">
    <property type="protein sequence ID" value="RXZ51195.1"/>
    <property type="molecule type" value="Genomic_DNA"/>
</dbReference>
<dbReference type="UniPathway" id="UPA00340">
    <property type="reaction ID" value="UER00458"/>
</dbReference>
<dbReference type="GO" id="GO:0006085">
    <property type="term" value="P:acetyl-CoA biosynthetic process"/>
    <property type="evidence" value="ECO:0007669"/>
    <property type="project" value="UniProtKB-UniRule"/>
</dbReference>
<protein>
    <recommendedName>
        <fullName evidence="6">Acetate kinase</fullName>
        <ecNumber evidence="6">2.7.2.1</ecNumber>
    </recommendedName>
    <alternativeName>
        <fullName evidence="6">Acetokinase</fullName>
    </alternativeName>
</protein>
<dbReference type="GO" id="GO:0006083">
    <property type="term" value="P:acetate metabolic process"/>
    <property type="evidence" value="ECO:0007669"/>
    <property type="project" value="TreeGrafter"/>
</dbReference>
<evidence type="ECO:0000256" key="7">
    <source>
        <dbReference type="RuleBase" id="RU003835"/>
    </source>
</evidence>
<feature type="binding site" evidence="6">
    <location>
        <begin position="335"/>
        <end position="339"/>
    </location>
    <ligand>
        <name>ATP</name>
        <dbReference type="ChEBI" id="CHEBI:30616"/>
    </ligand>
</feature>
<keyword evidence="3 6" id="KW-0547">Nucleotide-binding</keyword>
<keyword evidence="6" id="KW-0460">Magnesium</keyword>
<dbReference type="Proteomes" id="UP000292935">
    <property type="component" value="Unassembled WGS sequence"/>
</dbReference>
<evidence type="ECO:0000256" key="2">
    <source>
        <dbReference type="ARBA" id="ARBA00022679"/>
    </source>
</evidence>
<feature type="binding site" evidence="6">
    <location>
        <begin position="213"/>
        <end position="217"/>
    </location>
    <ligand>
        <name>ATP</name>
        <dbReference type="ChEBI" id="CHEBI:30616"/>
    </ligand>
</feature>
<evidence type="ECO:0000313" key="8">
    <source>
        <dbReference type="EMBL" id="RXZ51195.1"/>
    </source>
</evidence>
<dbReference type="PRINTS" id="PR00471">
    <property type="entry name" value="ACETATEKNASE"/>
</dbReference>
<dbReference type="HAMAP" id="MF_00020">
    <property type="entry name" value="Acetate_kinase"/>
    <property type="match status" value="1"/>
</dbReference>
<dbReference type="CDD" id="cd24010">
    <property type="entry name" value="ASKHA_NBD_AcK_PK"/>
    <property type="match status" value="1"/>
</dbReference>
<comment type="subcellular location">
    <subcellularLocation>
        <location evidence="6">Cytoplasm</location>
    </subcellularLocation>
</comment>
<dbReference type="PROSITE" id="PS01076">
    <property type="entry name" value="ACETATE_KINASE_2"/>
    <property type="match status" value="1"/>
</dbReference>
<dbReference type="AlphaFoldDB" id="A0A4Q2JSA5"/>
<dbReference type="GO" id="GO:0008776">
    <property type="term" value="F:acetate kinase activity"/>
    <property type="evidence" value="ECO:0007669"/>
    <property type="project" value="UniProtKB-UniRule"/>
</dbReference>
<dbReference type="Pfam" id="PF00871">
    <property type="entry name" value="Acetate_kinase"/>
    <property type="match status" value="1"/>
</dbReference>
<dbReference type="EC" id="2.7.2.1" evidence="6"/>
<dbReference type="PANTHER" id="PTHR21060:SF15">
    <property type="entry name" value="ACETATE KINASE-RELATED"/>
    <property type="match status" value="1"/>
</dbReference>
<evidence type="ECO:0000256" key="3">
    <source>
        <dbReference type="ARBA" id="ARBA00022741"/>
    </source>
</evidence>
<organism evidence="8 9">
    <name type="scientific">Agromyces fucosus</name>
    <dbReference type="NCBI Taxonomy" id="41985"/>
    <lineage>
        <taxon>Bacteria</taxon>
        <taxon>Bacillati</taxon>
        <taxon>Actinomycetota</taxon>
        <taxon>Actinomycetes</taxon>
        <taxon>Micrococcales</taxon>
        <taxon>Microbacteriaceae</taxon>
        <taxon>Agromyces</taxon>
    </lineage>
</organism>
<comment type="pathway">
    <text evidence="6">Metabolic intermediate biosynthesis; acetyl-CoA biosynthesis; acetyl-CoA from acetate: step 1/2.</text>
</comment>
<evidence type="ECO:0000256" key="1">
    <source>
        <dbReference type="ARBA" id="ARBA00008748"/>
    </source>
</evidence>
<comment type="caution">
    <text evidence="8">The sequence shown here is derived from an EMBL/GenBank/DDBJ whole genome shotgun (WGS) entry which is preliminary data.</text>
</comment>
<evidence type="ECO:0000256" key="4">
    <source>
        <dbReference type="ARBA" id="ARBA00022777"/>
    </source>
</evidence>
<keyword evidence="9" id="KW-1185">Reference proteome</keyword>
<sequence length="403" mass="42904">MSIVLVVNSGSSSLKYQLIDVEESETLASGLVERIGRGVGHARHRHEGPENDSLGSTWDAAVEVPDHEAAFAVMLEAFAAHGPSLEAHPPIAVGHRVVQGGARFFEPTVITPLVKINIDELSALAPLHNPANLEGIEAAQRAFPDVPHVAVFDTAFHQTMPPAAYTYAIDRELAAKHRIRRYGFHGTSHRFVSRAAAAFLERPVEELRMIVLHLGNGASACAIAEGRSIETSMGMTPLEGLVMGTRSGDIDPAVLLHLERRAGLDADGLDRLLNSQSGILGLSGHADMRDLVAARDAGDEAAALALDVYAHRVRSYVGAYAAQLGRVDAIVFTAGVGENSPEVRALTLAGLEGFGVELDAARNRERSGEARRISTDASTTAVLVVPTNEELEIARQTLELVGA</sequence>
<dbReference type="OrthoDB" id="9802453at2"/>
<dbReference type="SUPFAM" id="SSF53067">
    <property type="entry name" value="Actin-like ATPase domain"/>
    <property type="match status" value="2"/>
</dbReference>
<feature type="binding site" evidence="6">
    <location>
        <position position="15"/>
    </location>
    <ligand>
        <name>ATP</name>
        <dbReference type="ChEBI" id="CHEBI:30616"/>
    </ligand>
</feature>
<feature type="binding site" evidence="6">
    <location>
        <position position="8"/>
    </location>
    <ligand>
        <name>Mg(2+)</name>
        <dbReference type="ChEBI" id="CHEBI:18420"/>
    </ligand>
</feature>
<dbReference type="GO" id="GO:0005524">
    <property type="term" value="F:ATP binding"/>
    <property type="evidence" value="ECO:0007669"/>
    <property type="project" value="UniProtKB-KW"/>
</dbReference>
<evidence type="ECO:0000313" key="9">
    <source>
        <dbReference type="Proteomes" id="UP000292935"/>
    </source>
</evidence>
<gene>
    <name evidence="6" type="primary">ackA</name>
    <name evidence="8" type="ORF">ESP57_05330</name>
</gene>
<feature type="site" description="Transition state stabilizer" evidence="6">
    <location>
        <position position="246"/>
    </location>
</feature>
<evidence type="ECO:0000256" key="6">
    <source>
        <dbReference type="HAMAP-Rule" id="MF_00020"/>
    </source>
</evidence>
<dbReference type="PROSITE" id="PS01075">
    <property type="entry name" value="ACETATE_KINASE_1"/>
    <property type="match status" value="1"/>
</dbReference>
<feature type="binding site" evidence="6">
    <location>
        <position position="389"/>
    </location>
    <ligand>
        <name>Mg(2+)</name>
        <dbReference type="ChEBI" id="CHEBI:18420"/>
    </ligand>
</feature>
<dbReference type="InterPro" id="IPR023865">
    <property type="entry name" value="Aliphatic_acid_kinase_CS"/>
</dbReference>
<comment type="function">
    <text evidence="6">Catalyzes the formation of acetyl phosphate from acetate and ATP. Can also catalyze the reverse reaction.</text>
</comment>
<dbReference type="InterPro" id="IPR000890">
    <property type="entry name" value="Aliphatic_acid_kin_short-chain"/>
</dbReference>
<keyword evidence="6" id="KW-0963">Cytoplasm</keyword>
<name>A0A4Q2JSA5_9MICO</name>
<proteinExistence type="inferred from homology"/>
<dbReference type="GO" id="GO:0000287">
    <property type="term" value="F:magnesium ion binding"/>
    <property type="evidence" value="ECO:0007669"/>
    <property type="project" value="UniProtKB-UniRule"/>
</dbReference>
<evidence type="ECO:0000256" key="5">
    <source>
        <dbReference type="ARBA" id="ARBA00022840"/>
    </source>
</evidence>